<comment type="similarity">
    <text evidence="1">Belongs to the UPF0065 (bug) family.</text>
</comment>
<evidence type="ECO:0000313" key="3">
    <source>
        <dbReference type="EMBL" id="MBZ1350183.1"/>
    </source>
</evidence>
<dbReference type="EMBL" id="JAHXRI010000006">
    <property type="protein sequence ID" value="MBZ1350183.1"/>
    <property type="molecule type" value="Genomic_DNA"/>
</dbReference>
<reference evidence="3" key="1">
    <citation type="submission" date="2021-07" db="EMBL/GenBank/DDBJ databases">
        <title>New genus and species of the family Alcaligenaceae.</title>
        <authorList>
            <person name="Hahn M.W."/>
        </authorList>
    </citation>
    <scope>NUCLEOTIDE SEQUENCE</scope>
    <source>
        <strain evidence="3">LF4-65</strain>
    </source>
</reference>
<organism evidence="3 4">
    <name type="scientific">Zwartia hollandica</name>
    <dbReference type="NCBI Taxonomy" id="324606"/>
    <lineage>
        <taxon>Bacteria</taxon>
        <taxon>Pseudomonadati</taxon>
        <taxon>Pseudomonadota</taxon>
        <taxon>Betaproteobacteria</taxon>
        <taxon>Burkholderiales</taxon>
        <taxon>Alcaligenaceae</taxon>
        <taxon>Zwartia</taxon>
    </lineage>
</organism>
<evidence type="ECO:0000313" key="4">
    <source>
        <dbReference type="Proteomes" id="UP000739565"/>
    </source>
</evidence>
<protein>
    <submittedName>
        <fullName evidence="3">Tripartite tricarboxylate transporter substrate binding protein</fullName>
    </submittedName>
</protein>
<sequence>MKQSMKRVLCLGALQAVGLAILAGPVSFAQAQSSAGDYPNRPIRMIVPFPPGGAADTTARMISEPMAKQLGQTIVVENKPGGGATIGAAFVAAAPADGYTILYTTPGPQITNPFLMSKLNYNPDDLLPVSSVASFANVLVVPVNSPAKNVKELIEYAKKNPGKVNFGSSGIGASSHLAGQLFKSMAGVDITHVPYKGSGPLVSDLIAGNVQMAIDSLSVYLPQIRAGKLRALGVASLQRSPIASDIPTIAEQLPGFEASALNYITVPKGTSPAIINKLNQAVLAVVNDPAMNKRMIDAGMDPKTSSPADLAKQIATEQAKWKKVISESGAKAD</sequence>
<comment type="caution">
    <text evidence="3">The sequence shown here is derived from an EMBL/GenBank/DDBJ whole genome shotgun (WGS) entry which is preliminary data.</text>
</comment>
<dbReference type="AlphaFoldDB" id="A0A953N9J1"/>
<keyword evidence="4" id="KW-1185">Reference proteome</keyword>
<dbReference type="Pfam" id="PF03401">
    <property type="entry name" value="TctC"/>
    <property type="match status" value="1"/>
</dbReference>
<dbReference type="Gene3D" id="3.40.190.150">
    <property type="entry name" value="Bordetella uptake gene, domain 1"/>
    <property type="match status" value="1"/>
</dbReference>
<dbReference type="PIRSF" id="PIRSF017082">
    <property type="entry name" value="YflP"/>
    <property type="match status" value="1"/>
</dbReference>
<gene>
    <name evidence="3" type="ORF">KZZ10_05950</name>
</gene>
<feature type="signal peptide" evidence="2">
    <location>
        <begin position="1"/>
        <end position="31"/>
    </location>
</feature>
<dbReference type="PANTHER" id="PTHR42928">
    <property type="entry name" value="TRICARBOXYLATE-BINDING PROTEIN"/>
    <property type="match status" value="1"/>
</dbReference>
<dbReference type="InterPro" id="IPR042100">
    <property type="entry name" value="Bug_dom1"/>
</dbReference>
<proteinExistence type="inferred from homology"/>
<evidence type="ECO:0000256" key="1">
    <source>
        <dbReference type="ARBA" id="ARBA00006987"/>
    </source>
</evidence>
<evidence type="ECO:0000256" key="2">
    <source>
        <dbReference type="SAM" id="SignalP"/>
    </source>
</evidence>
<name>A0A953N9J1_9BURK</name>
<dbReference type="InterPro" id="IPR005064">
    <property type="entry name" value="BUG"/>
</dbReference>
<feature type="chain" id="PRO_5037836432" evidence="2">
    <location>
        <begin position="32"/>
        <end position="333"/>
    </location>
</feature>
<dbReference type="Gene3D" id="3.40.190.10">
    <property type="entry name" value="Periplasmic binding protein-like II"/>
    <property type="match status" value="1"/>
</dbReference>
<accession>A0A953N9J1</accession>
<dbReference type="SUPFAM" id="SSF53850">
    <property type="entry name" value="Periplasmic binding protein-like II"/>
    <property type="match status" value="1"/>
</dbReference>
<dbReference type="Proteomes" id="UP000739565">
    <property type="component" value="Unassembled WGS sequence"/>
</dbReference>
<dbReference type="RefSeq" id="WP_259660575.1">
    <property type="nucleotide sequence ID" value="NZ_JAHXRI010000006.1"/>
</dbReference>
<keyword evidence="2" id="KW-0732">Signal</keyword>
<dbReference type="CDD" id="cd07012">
    <property type="entry name" value="PBP2_Bug_TTT"/>
    <property type="match status" value="1"/>
</dbReference>
<dbReference type="PANTHER" id="PTHR42928:SF5">
    <property type="entry name" value="BLR1237 PROTEIN"/>
    <property type="match status" value="1"/>
</dbReference>